<evidence type="ECO:0000313" key="2">
    <source>
        <dbReference type="Proteomes" id="UP001234989"/>
    </source>
</evidence>
<dbReference type="AlphaFoldDB" id="A0AAF0TCX0"/>
<proteinExistence type="predicted"/>
<protein>
    <recommendedName>
        <fullName evidence="3">Gag-pol polyprotein</fullName>
    </recommendedName>
</protein>
<sequence>MPSFEPFFQVMAQAMTNQDNREVTAHVNPSVGTVATRIKDFTMMNPLEFHGSKVDEDPQEFIDEMYKIVSVLYHPGKLNVVVDTLSKQSMGSVAYVEDGKKELVRDVHRFTQLGVCLVDFNEGGVIVQNGLKSSLLSDVKAK</sequence>
<evidence type="ECO:0000313" key="1">
    <source>
        <dbReference type="EMBL" id="WMV14241.1"/>
    </source>
</evidence>
<organism evidence="1 2">
    <name type="scientific">Solanum verrucosum</name>
    <dbReference type="NCBI Taxonomy" id="315347"/>
    <lineage>
        <taxon>Eukaryota</taxon>
        <taxon>Viridiplantae</taxon>
        <taxon>Streptophyta</taxon>
        <taxon>Embryophyta</taxon>
        <taxon>Tracheophyta</taxon>
        <taxon>Spermatophyta</taxon>
        <taxon>Magnoliopsida</taxon>
        <taxon>eudicotyledons</taxon>
        <taxon>Gunneridae</taxon>
        <taxon>Pentapetalae</taxon>
        <taxon>asterids</taxon>
        <taxon>lamiids</taxon>
        <taxon>Solanales</taxon>
        <taxon>Solanaceae</taxon>
        <taxon>Solanoideae</taxon>
        <taxon>Solaneae</taxon>
        <taxon>Solanum</taxon>
    </lineage>
</organism>
<reference evidence="1" key="1">
    <citation type="submission" date="2023-08" db="EMBL/GenBank/DDBJ databases">
        <title>A de novo genome assembly of Solanum verrucosum Schlechtendal, a Mexican diploid species geographically isolated from the other diploid A-genome species in potato relatives.</title>
        <authorList>
            <person name="Hosaka K."/>
        </authorList>
    </citation>
    <scope>NUCLEOTIDE SEQUENCE</scope>
    <source>
        <tissue evidence="1">Young leaves</tissue>
    </source>
</reference>
<accession>A0AAF0TCX0</accession>
<name>A0AAF0TCX0_SOLVR</name>
<evidence type="ECO:0008006" key="3">
    <source>
        <dbReference type="Google" id="ProtNLM"/>
    </source>
</evidence>
<keyword evidence="2" id="KW-1185">Reference proteome</keyword>
<dbReference type="Proteomes" id="UP001234989">
    <property type="component" value="Chromosome 2"/>
</dbReference>
<gene>
    <name evidence="1" type="ORF">MTR67_007626</name>
</gene>
<dbReference type="EMBL" id="CP133613">
    <property type="protein sequence ID" value="WMV14241.1"/>
    <property type="molecule type" value="Genomic_DNA"/>
</dbReference>